<evidence type="ECO:0000256" key="2">
    <source>
        <dbReference type="ARBA" id="ARBA00006679"/>
    </source>
</evidence>
<evidence type="ECO:0000256" key="1">
    <source>
        <dbReference type="ARBA" id="ARBA00004651"/>
    </source>
</evidence>
<dbReference type="AlphaFoldDB" id="A0A1H2H7Z4"/>
<protein>
    <submittedName>
        <fullName evidence="8">Putative oxidoreductase</fullName>
    </submittedName>
</protein>
<dbReference type="Pfam" id="PF07681">
    <property type="entry name" value="DoxX"/>
    <property type="match status" value="1"/>
</dbReference>
<gene>
    <name evidence="8" type="ORF">SAMN05216406_1437</name>
</gene>
<keyword evidence="9" id="KW-1185">Reference proteome</keyword>
<name>A0A1H2H7Z4_9PROT</name>
<evidence type="ECO:0000256" key="6">
    <source>
        <dbReference type="ARBA" id="ARBA00023136"/>
    </source>
</evidence>
<keyword evidence="6 7" id="KW-0472">Membrane</keyword>
<evidence type="ECO:0000256" key="5">
    <source>
        <dbReference type="ARBA" id="ARBA00022989"/>
    </source>
</evidence>
<dbReference type="InterPro" id="IPR051907">
    <property type="entry name" value="DoxX-like_oxidoreductase"/>
</dbReference>
<evidence type="ECO:0000313" key="8">
    <source>
        <dbReference type="EMBL" id="SDU27997.1"/>
    </source>
</evidence>
<evidence type="ECO:0000256" key="7">
    <source>
        <dbReference type="SAM" id="Phobius"/>
    </source>
</evidence>
<accession>A0A1H2H7Z4</accession>
<dbReference type="GO" id="GO:0005886">
    <property type="term" value="C:plasma membrane"/>
    <property type="evidence" value="ECO:0007669"/>
    <property type="project" value="UniProtKB-SubCell"/>
</dbReference>
<feature type="transmembrane region" description="Helical" evidence="7">
    <location>
        <begin position="7"/>
        <end position="26"/>
    </location>
</feature>
<feature type="transmembrane region" description="Helical" evidence="7">
    <location>
        <begin position="67"/>
        <end position="87"/>
    </location>
</feature>
<evidence type="ECO:0000313" key="9">
    <source>
        <dbReference type="Proteomes" id="UP000182882"/>
    </source>
</evidence>
<feature type="transmembrane region" description="Helical" evidence="7">
    <location>
        <begin position="38"/>
        <end position="60"/>
    </location>
</feature>
<dbReference type="Proteomes" id="UP000182882">
    <property type="component" value="Unassembled WGS sequence"/>
</dbReference>
<keyword evidence="3" id="KW-1003">Cell membrane</keyword>
<dbReference type="InterPro" id="IPR032808">
    <property type="entry name" value="DoxX"/>
</dbReference>
<keyword evidence="4 7" id="KW-0812">Transmembrane</keyword>
<keyword evidence="5 7" id="KW-1133">Transmembrane helix</keyword>
<dbReference type="PANTHER" id="PTHR33452:SF1">
    <property type="entry name" value="INNER MEMBRANE PROTEIN YPHA-RELATED"/>
    <property type="match status" value="1"/>
</dbReference>
<comment type="subcellular location">
    <subcellularLocation>
        <location evidence="1">Cell membrane</location>
        <topology evidence="1">Multi-pass membrane protein</topology>
    </subcellularLocation>
</comment>
<dbReference type="PANTHER" id="PTHR33452">
    <property type="entry name" value="OXIDOREDUCTASE CATD-RELATED"/>
    <property type="match status" value="1"/>
</dbReference>
<dbReference type="RefSeq" id="WP_062559581.1">
    <property type="nucleotide sequence ID" value="NZ_CP013341.1"/>
</dbReference>
<proteinExistence type="inferred from homology"/>
<evidence type="ECO:0000256" key="4">
    <source>
        <dbReference type="ARBA" id="ARBA00022692"/>
    </source>
</evidence>
<dbReference type="EMBL" id="FNLN01000043">
    <property type="protein sequence ID" value="SDU27997.1"/>
    <property type="molecule type" value="Genomic_DNA"/>
</dbReference>
<reference evidence="9" key="1">
    <citation type="submission" date="2016-10" db="EMBL/GenBank/DDBJ databases">
        <authorList>
            <person name="Varghese N."/>
            <person name="Submissions S."/>
        </authorList>
    </citation>
    <scope>NUCLEOTIDE SEQUENCE [LARGE SCALE GENOMIC DNA]</scope>
    <source>
        <strain evidence="9">Nm10</strain>
    </source>
</reference>
<evidence type="ECO:0000256" key="3">
    <source>
        <dbReference type="ARBA" id="ARBA00022475"/>
    </source>
</evidence>
<organism evidence="8 9">
    <name type="scientific">Nitrosomonas ureae</name>
    <dbReference type="NCBI Taxonomy" id="44577"/>
    <lineage>
        <taxon>Bacteria</taxon>
        <taxon>Pseudomonadati</taxon>
        <taxon>Pseudomonadota</taxon>
        <taxon>Betaproteobacteria</taxon>
        <taxon>Nitrosomonadales</taxon>
        <taxon>Nitrosomonadaceae</taxon>
        <taxon>Nitrosomonas</taxon>
    </lineage>
</organism>
<sequence>MNKISQLVARIFLGQIFLISGLLKISGYEGTQGYMEAMGVPGMLLPLVIALEVAGGLAIVTGWQTKLVSMALAAFTLVAAVIFHSNFSDQIQMIMFMKNIAITGGFMLLIVYGAGVYSIDGYRIKS</sequence>
<feature type="transmembrane region" description="Helical" evidence="7">
    <location>
        <begin position="99"/>
        <end position="119"/>
    </location>
</feature>
<dbReference type="KEGG" id="nur:ATY38_12415"/>
<comment type="similarity">
    <text evidence="2">Belongs to the DoxX family.</text>
</comment>